<dbReference type="eggNOG" id="KOG1121">
    <property type="taxonomic scope" value="Eukaryota"/>
</dbReference>
<keyword evidence="1" id="KW-0479">Metal-binding</keyword>
<dbReference type="GO" id="GO:0003677">
    <property type="term" value="F:DNA binding"/>
    <property type="evidence" value="ECO:0007669"/>
    <property type="project" value="InterPro"/>
</dbReference>
<dbReference type="CTD" id="569044"/>
<dbReference type="Pfam" id="PF02892">
    <property type="entry name" value="zf-BED"/>
    <property type="match status" value="1"/>
</dbReference>
<dbReference type="GeneID" id="102693305"/>
<dbReference type="PANTHER" id="PTHR47501">
    <property type="entry name" value="TRANSPOSASE-RELATED"/>
    <property type="match status" value="1"/>
</dbReference>
<evidence type="ECO:0000256" key="4">
    <source>
        <dbReference type="PROSITE-ProRule" id="PRU00027"/>
    </source>
</evidence>
<dbReference type="InterPro" id="IPR003656">
    <property type="entry name" value="Znf_BED"/>
</dbReference>
<proteinExistence type="predicted"/>
<dbReference type="SMART" id="SM00614">
    <property type="entry name" value="ZnF_BED"/>
    <property type="match status" value="1"/>
</dbReference>
<dbReference type="Ensembl" id="ENSLOCT00000016088.1">
    <property type="protein sequence ID" value="ENSLOCP00000016058.1"/>
    <property type="gene ID" value="ENSLOCG00000013038.1"/>
</dbReference>
<dbReference type="OrthoDB" id="10057873at2759"/>
<feature type="domain" description="BED-type" evidence="5">
    <location>
        <begin position="10"/>
        <end position="71"/>
    </location>
</feature>
<dbReference type="InParanoid" id="W5N5Z9"/>
<dbReference type="InterPro" id="IPR012337">
    <property type="entry name" value="RNaseH-like_sf"/>
</dbReference>
<evidence type="ECO:0000259" key="5">
    <source>
        <dbReference type="PROSITE" id="PS50808"/>
    </source>
</evidence>
<evidence type="ECO:0000313" key="7">
    <source>
        <dbReference type="Proteomes" id="UP000018468"/>
    </source>
</evidence>
<dbReference type="OMA" id="WISEYSA"/>
<dbReference type="Bgee" id="ENSLOCG00000013038">
    <property type="expression patterns" value="Expressed in ovary and 3 other cell types or tissues"/>
</dbReference>
<dbReference type="PROSITE" id="PS50808">
    <property type="entry name" value="ZF_BED"/>
    <property type="match status" value="1"/>
</dbReference>
<dbReference type="KEGG" id="loc:102693305"/>
<dbReference type="PANTHER" id="PTHR47501:SF6">
    <property type="match status" value="1"/>
</dbReference>
<reference evidence="7" key="1">
    <citation type="submission" date="2011-12" db="EMBL/GenBank/DDBJ databases">
        <title>The Draft Genome of Lepisosteus oculatus.</title>
        <authorList>
            <consortium name="The Broad Institute Genome Assembly &amp; Analysis Group"/>
            <consortium name="Computational R&amp;D Group"/>
            <consortium name="and Sequencing Platform"/>
            <person name="Di Palma F."/>
            <person name="Alfoldi J."/>
            <person name="Johnson J."/>
            <person name="Berlin A."/>
            <person name="Gnerre S."/>
            <person name="Jaffe D."/>
            <person name="MacCallum I."/>
            <person name="Young S."/>
            <person name="Walker B.J."/>
            <person name="Lander E.S."/>
            <person name="Lindblad-Toh K."/>
        </authorList>
    </citation>
    <scope>NUCLEOTIDE SEQUENCE [LARGE SCALE GENOMIC DNA]</scope>
</reference>
<dbReference type="GO" id="GO:0008270">
    <property type="term" value="F:zinc ion binding"/>
    <property type="evidence" value="ECO:0007669"/>
    <property type="project" value="UniProtKB-KW"/>
</dbReference>
<dbReference type="GeneTree" id="ENSGT00530000064692"/>
<protein>
    <submittedName>
        <fullName evidence="6">Uncharacterized LOC102693305</fullName>
    </submittedName>
</protein>
<organism evidence="6 7">
    <name type="scientific">Lepisosteus oculatus</name>
    <name type="common">Spotted gar</name>
    <dbReference type="NCBI Taxonomy" id="7918"/>
    <lineage>
        <taxon>Eukaryota</taxon>
        <taxon>Metazoa</taxon>
        <taxon>Chordata</taxon>
        <taxon>Craniata</taxon>
        <taxon>Vertebrata</taxon>
        <taxon>Euteleostomi</taxon>
        <taxon>Actinopterygii</taxon>
        <taxon>Neopterygii</taxon>
        <taxon>Holostei</taxon>
        <taxon>Semionotiformes</taxon>
        <taxon>Lepisosteidae</taxon>
        <taxon>Lepisosteus</taxon>
    </lineage>
</organism>
<dbReference type="AlphaFoldDB" id="W5N5Z9"/>
<keyword evidence="2 4" id="KW-0863">Zinc-finger</keyword>
<name>W5N5Z9_LEPOC</name>
<dbReference type="RefSeq" id="XP_006635493.2">
    <property type="nucleotide sequence ID" value="XM_006635430.3"/>
</dbReference>
<evidence type="ECO:0000313" key="6">
    <source>
        <dbReference type="Ensembl" id="ENSLOCP00000016058.1"/>
    </source>
</evidence>
<reference evidence="6" key="2">
    <citation type="submission" date="2025-08" db="UniProtKB">
        <authorList>
            <consortium name="Ensembl"/>
        </authorList>
    </citation>
    <scope>IDENTIFICATION</scope>
</reference>
<dbReference type="SUPFAM" id="SSF53098">
    <property type="entry name" value="Ribonuclease H-like"/>
    <property type="match status" value="1"/>
</dbReference>
<keyword evidence="7" id="KW-1185">Reference proteome</keyword>
<evidence type="ECO:0000256" key="2">
    <source>
        <dbReference type="ARBA" id="ARBA00022771"/>
    </source>
</evidence>
<accession>W5N5Z9</accession>
<sequence>MEMEVNGNQGNAFSSWKFASLFVFKEEKGKNVTVQCRLCKPVEKLLSTSKNSTSNLKKHLERMHPDTCASYVPKTPCHKRYLEDLGQVSQLPDSKSELPIRELRDGTSEERPAKLAKLSSSFKTVTQKKVNALVFNFIVADVQAFSVLEQPSFVKLIEGLQPGRSLMSQKALVEKIGWAFQSMKETIAAELMGVHSVCSTADVWTANGRSYFGVTCHWIDDSTLERKSVALACSPLQGRPTCDVLVAKLNEIHSHFNIQVKLQCTVTDNGSSLVKAFQQFAYKEEVPEHRHETVFEDVNEILESDIKELQFLLPPHQRCAANTLGLIASSDVHQALSQGATRGLYRSAMAKCLAIWQKAHNSSLAADFIEEIASMKVVVPSAMRWIHEYRAIQKILSLTDEQLQEACNLLVVESFQAEEMLFLQEYVEVLKPLAYSLDFIQGEKKCFLGYLLPTVLTLKTKLSEIKPYVRFLAHLIDTLIKAIDCKFEKLLGSREAKIATLTIPKFRMWWLPPAEREEAEKMLAEVAAVEEELHGNSDPKAACDSDSESEDNFFNFATTHGEVNNSIESEVRNYLLDTSKCTSCLKKYPAVRHLFIKYNTTLLSCVPVERLYSHGGQILTQRHKGTSDDHFEQVLLLRYNWDSCPFLSADERLSN</sequence>
<evidence type="ECO:0000256" key="3">
    <source>
        <dbReference type="ARBA" id="ARBA00022833"/>
    </source>
</evidence>
<evidence type="ECO:0000256" key="1">
    <source>
        <dbReference type="ARBA" id="ARBA00022723"/>
    </source>
</evidence>
<keyword evidence="3" id="KW-0862">Zinc</keyword>
<dbReference type="Proteomes" id="UP000018468">
    <property type="component" value="Linkage group LG10"/>
</dbReference>
<dbReference type="EMBL" id="AHAT01000404">
    <property type="status" value="NOT_ANNOTATED_CDS"/>
    <property type="molecule type" value="Genomic_DNA"/>
</dbReference>
<reference evidence="6" key="3">
    <citation type="submission" date="2025-09" db="UniProtKB">
        <authorList>
            <consortium name="Ensembl"/>
        </authorList>
    </citation>
    <scope>IDENTIFICATION</scope>
</reference>